<name>A0A8S1RJA8_9CILI</name>
<dbReference type="InterPro" id="IPR051652">
    <property type="entry name" value="MDM2_MDM4_MUL1"/>
</dbReference>
<evidence type="ECO:0000313" key="7">
    <source>
        <dbReference type="EMBL" id="CAD8127372.1"/>
    </source>
</evidence>
<reference evidence="7" key="1">
    <citation type="submission" date="2021-01" db="EMBL/GenBank/DDBJ databases">
        <authorList>
            <consortium name="Genoscope - CEA"/>
            <person name="William W."/>
        </authorList>
    </citation>
    <scope>NUCLEOTIDE SEQUENCE</scope>
</reference>
<dbReference type="GO" id="GO:0016567">
    <property type="term" value="P:protein ubiquitination"/>
    <property type="evidence" value="ECO:0007669"/>
    <property type="project" value="TreeGrafter"/>
</dbReference>
<evidence type="ECO:0000313" key="8">
    <source>
        <dbReference type="Proteomes" id="UP000692954"/>
    </source>
</evidence>
<sequence length="244" mass="28912">MYLTGMPQRIKNLKESNPLLQQFFLISHLGLRDNPQTYFTNNIIDRAPIFNLKTPLNMEIQINTLNQFTFNMEKGIIIYQEKMGFFKSIMFGLNMAKKDIQAGLPYNKQILIFGDFVYNPVNQVLRCYRIRQLGQLKDYSDFRFQFTLTYFFGLLFKLGVIVSLSTWLYKSYNKINQDFNKEITKVLVSQQHQTLTCYICKDRKANIIFQPCFHLNSCQECSNDQDKCPICREFIQKKQKVFND</sequence>
<evidence type="ECO:0000256" key="4">
    <source>
        <dbReference type="PROSITE-ProRule" id="PRU00175"/>
    </source>
</evidence>
<keyword evidence="8" id="KW-1185">Reference proteome</keyword>
<accession>A0A8S1RJA8</accession>
<dbReference type="GO" id="GO:0004842">
    <property type="term" value="F:ubiquitin-protein transferase activity"/>
    <property type="evidence" value="ECO:0007669"/>
    <property type="project" value="TreeGrafter"/>
</dbReference>
<proteinExistence type="predicted"/>
<dbReference type="PROSITE" id="PS50089">
    <property type="entry name" value="ZF_RING_2"/>
    <property type="match status" value="1"/>
</dbReference>
<keyword evidence="5" id="KW-1133">Transmembrane helix</keyword>
<keyword evidence="2 4" id="KW-0863">Zinc-finger</keyword>
<dbReference type="OrthoDB" id="66726at2759"/>
<comment type="caution">
    <text evidence="7">The sequence shown here is derived from an EMBL/GenBank/DDBJ whole genome shotgun (WGS) entry which is preliminary data.</text>
</comment>
<gene>
    <name evidence="7" type="ORF">PSON_ATCC_30995.1.T1760021</name>
</gene>
<dbReference type="Proteomes" id="UP000692954">
    <property type="component" value="Unassembled WGS sequence"/>
</dbReference>
<keyword evidence="1" id="KW-0479">Metal-binding</keyword>
<keyword evidence="5" id="KW-0812">Transmembrane</keyword>
<dbReference type="AlphaFoldDB" id="A0A8S1RJA8"/>
<protein>
    <recommendedName>
        <fullName evidence="6">RING-type domain-containing protein</fullName>
    </recommendedName>
</protein>
<dbReference type="GO" id="GO:0008270">
    <property type="term" value="F:zinc ion binding"/>
    <property type="evidence" value="ECO:0007669"/>
    <property type="project" value="UniProtKB-KW"/>
</dbReference>
<dbReference type="PANTHER" id="PTHR12183:SF32">
    <property type="entry name" value="MITOCHONDRIAL E3 UBIQUITIN PROTEIN LIGASE 1"/>
    <property type="match status" value="1"/>
</dbReference>
<keyword evidence="5" id="KW-0472">Membrane</keyword>
<evidence type="ECO:0000256" key="1">
    <source>
        <dbReference type="ARBA" id="ARBA00022723"/>
    </source>
</evidence>
<evidence type="ECO:0000256" key="3">
    <source>
        <dbReference type="ARBA" id="ARBA00022833"/>
    </source>
</evidence>
<organism evidence="7 8">
    <name type="scientific">Paramecium sonneborni</name>
    <dbReference type="NCBI Taxonomy" id="65129"/>
    <lineage>
        <taxon>Eukaryota</taxon>
        <taxon>Sar</taxon>
        <taxon>Alveolata</taxon>
        <taxon>Ciliophora</taxon>
        <taxon>Intramacronucleata</taxon>
        <taxon>Oligohymenophorea</taxon>
        <taxon>Peniculida</taxon>
        <taxon>Parameciidae</taxon>
        <taxon>Paramecium</taxon>
    </lineage>
</organism>
<dbReference type="EMBL" id="CAJJDN010000176">
    <property type="protein sequence ID" value="CAD8127372.1"/>
    <property type="molecule type" value="Genomic_DNA"/>
</dbReference>
<dbReference type="Pfam" id="PF13920">
    <property type="entry name" value="zf-C3HC4_3"/>
    <property type="match status" value="1"/>
</dbReference>
<evidence type="ECO:0000256" key="2">
    <source>
        <dbReference type="ARBA" id="ARBA00022771"/>
    </source>
</evidence>
<dbReference type="PANTHER" id="PTHR12183">
    <property type="entry name" value="MITOCHONDRIAL UBIQUITIN LIGASE ACTIVATOR OF NFKB 1"/>
    <property type="match status" value="1"/>
</dbReference>
<feature type="domain" description="RING-type" evidence="6">
    <location>
        <begin position="197"/>
        <end position="232"/>
    </location>
</feature>
<keyword evidence="3" id="KW-0862">Zinc</keyword>
<dbReference type="InterPro" id="IPR001841">
    <property type="entry name" value="Znf_RING"/>
</dbReference>
<evidence type="ECO:0000256" key="5">
    <source>
        <dbReference type="SAM" id="Phobius"/>
    </source>
</evidence>
<feature type="transmembrane region" description="Helical" evidence="5">
    <location>
        <begin position="147"/>
        <end position="169"/>
    </location>
</feature>
<evidence type="ECO:0000259" key="6">
    <source>
        <dbReference type="PROSITE" id="PS50089"/>
    </source>
</evidence>